<feature type="non-terminal residue" evidence="2">
    <location>
        <position position="263"/>
    </location>
</feature>
<keyword evidence="1" id="KW-0521">NADP</keyword>
<comment type="caution">
    <text evidence="2">The sequence shown here is derived from an EMBL/GenBank/DDBJ whole genome shotgun (WGS) entry which is preliminary data.</text>
</comment>
<sequence>QKEINPWFTPENVKLAIKSIANTLTKKNLETWLASYPEIEQDRSSKRVGVVMAGNVPLVGFHDFLSVLISGFTFVGKLSSKDNQLLPEIAEILARINPEFDNKIEFAGEKLTKFDAVIATGSNNTARYFSYHYRKHPYIIRKNRNGIAILDGKETMEELVALGDDIFRYFGLGCRSVAKLFIPEHYDFNAFFKAILPYRKIINHKKYKNNYKHIRSIYLVNKTPFLDTGFVLLKEDEAIASPIGVIYYQYYSDHSKLEEHLKD</sequence>
<dbReference type="EMBL" id="BARW01024610">
    <property type="protein sequence ID" value="GAI93884.1"/>
    <property type="molecule type" value="Genomic_DNA"/>
</dbReference>
<organism evidence="2">
    <name type="scientific">marine sediment metagenome</name>
    <dbReference type="NCBI Taxonomy" id="412755"/>
    <lineage>
        <taxon>unclassified sequences</taxon>
        <taxon>metagenomes</taxon>
        <taxon>ecological metagenomes</taxon>
    </lineage>
</organism>
<reference evidence="2" key="1">
    <citation type="journal article" date="2014" name="Front. Microbiol.">
        <title>High frequency of phylogenetically diverse reductive dehalogenase-homologous genes in deep subseafloor sedimentary metagenomes.</title>
        <authorList>
            <person name="Kawai M."/>
            <person name="Futagami T."/>
            <person name="Toyoda A."/>
            <person name="Takaki Y."/>
            <person name="Nishi S."/>
            <person name="Hori S."/>
            <person name="Arai W."/>
            <person name="Tsubouchi T."/>
            <person name="Morono Y."/>
            <person name="Uchiyama I."/>
            <person name="Ito T."/>
            <person name="Fujiyama A."/>
            <person name="Inagaki F."/>
            <person name="Takami H."/>
        </authorList>
    </citation>
    <scope>NUCLEOTIDE SEQUENCE</scope>
    <source>
        <strain evidence="2">Expedition CK06-06</strain>
    </source>
</reference>
<protein>
    <recommendedName>
        <fullName evidence="3">Acyl-CoA reductase</fullName>
    </recommendedName>
</protein>
<dbReference type="GO" id="GO:0008218">
    <property type="term" value="P:bioluminescence"/>
    <property type="evidence" value="ECO:0007669"/>
    <property type="project" value="InterPro"/>
</dbReference>
<accession>X1UNE6</accession>
<dbReference type="GO" id="GO:0003995">
    <property type="term" value="F:acyl-CoA dehydrogenase activity"/>
    <property type="evidence" value="ECO:0007669"/>
    <property type="project" value="InterPro"/>
</dbReference>
<proteinExistence type="predicted"/>
<dbReference type="InterPro" id="IPR008670">
    <property type="entry name" value="CoA_reduct_LuxC"/>
</dbReference>
<evidence type="ECO:0000313" key="2">
    <source>
        <dbReference type="EMBL" id="GAI93884.1"/>
    </source>
</evidence>
<gene>
    <name evidence="2" type="ORF">S12H4_40540</name>
</gene>
<feature type="non-terminal residue" evidence="2">
    <location>
        <position position="1"/>
    </location>
</feature>
<dbReference type="SUPFAM" id="SSF53720">
    <property type="entry name" value="ALDH-like"/>
    <property type="match status" value="1"/>
</dbReference>
<name>X1UNE6_9ZZZZ</name>
<dbReference type="AlphaFoldDB" id="X1UNE6"/>
<dbReference type="Pfam" id="PF05893">
    <property type="entry name" value="LuxC"/>
    <property type="match status" value="1"/>
</dbReference>
<evidence type="ECO:0000256" key="1">
    <source>
        <dbReference type="ARBA" id="ARBA00022857"/>
    </source>
</evidence>
<evidence type="ECO:0008006" key="3">
    <source>
        <dbReference type="Google" id="ProtNLM"/>
    </source>
</evidence>
<dbReference type="InterPro" id="IPR016161">
    <property type="entry name" value="Ald_DH/histidinol_DH"/>
</dbReference>